<keyword evidence="2" id="KW-0560">Oxidoreductase</keyword>
<comment type="caution">
    <text evidence="2">The sequence shown here is derived from an EMBL/GenBank/DDBJ whole genome shotgun (WGS) entry which is preliminary data.</text>
</comment>
<evidence type="ECO:0000313" key="2">
    <source>
        <dbReference type="EMBL" id="MDY7228151.1"/>
    </source>
</evidence>
<protein>
    <submittedName>
        <fullName evidence="2">NAD(P)H-dependent oxidoreductase</fullName>
        <ecNumber evidence="2">1.-.-.-</ecNumber>
    </submittedName>
</protein>
<keyword evidence="3" id="KW-1185">Reference proteome</keyword>
<dbReference type="InterPro" id="IPR029039">
    <property type="entry name" value="Flavoprotein-like_sf"/>
</dbReference>
<dbReference type="PANTHER" id="PTHR30543">
    <property type="entry name" value="CHROMATE REDUCTASE"/>
    <property type="match status" value="1"/>
</dbReference>
<name>A0ABU5H4H6_9BACT</name>
<dbReference type="SUPFAM" id="SSF52218">
    <property type="entry name" value="Flavoproteins"/>
    <property type="match status" value="1"/>
</dbReference>
<dbReference type="InterPro" id="IPR050712">
    <property type="entry name" value="NAD(P)H-dep_reductase"/>
</dbReference>
<sequence length="216" mass="24380">MPGAKYLMTPQETLKVSIIVGSHRPQSQSAKVGHFFRRLFLRGGMGREAFLHDLAETPLPFWDEGVWSGTEQWSRTWEPVSQELARSDGLVLVTPEWGGMATPALKNFLLLCSNGVVRHRPVLIVSVSASRGGTYPIAELRMASGKNSHLCFIPEHIIVRQVTQVLNDDEAPANDEDAYLRGRLVYAMNMLVEYSRALRHVRTSPVMQEQRFRYGM</sequence>
<evidence type="ECO:0000259" key="1">
    <source>
        <dbReference type="Pfam" id="PF03358"/>
    </source>
</evidence>
<evidence type="ECO:0000313" key="3">
    <source>
        <dbReference type="Proteomes" id="UP001291309"/>
    </source>
</evidence>
<reference evidence="2 3" key="1">
    <citation type="submission" date="2023-12" db="EMBL/GenBank/DDBJ databases">
        <title>the genome sequence of Hyalangium sp. s54d21.</title>
        <authorList>
            <person name="Zhang X."/>
        </authorList>
    </citation>
    <scope>NUCLEOTIDE SEQUENCE [LARGE SCALE GENOMIC DNA]</scope>
    <source>
        <strain evidence="3">s54d21</strain>
    </source>
</reference>
<dbReference type="Pfam" id="PF03358">
    <property type="entry name" value="FMN_red"/>
    <property type="match status" value="1"/>
</dbReference>
<dbReference type="GO" id="GO:0016491">
    <property type="term" value="F:oxidoreductase activity"/>
    <property type="evidence" value="ECO:0007669"/>
    <property type="project" value="UniProtKB-KW"/>
</dbReference>
<dbReference type="PANTHER" id="PTHR30543:SF31">
    <property type="entry name" value="NADPH-DEPENDENT AZOREDUCTASE AZR"/>
    <property type="match status" value="1"/>
</dbReference>
<organism evidence="2 3">
    <name type="scientific">Hyalangium rubrum</name>
    <dbReference type="NCBI Taxonomy" id="3103134"/>
    <lineage>
        <taxon>Bacteria</taxon>
        <taxon>Pseudomonadati</taxon>
        <taxon>Myxococcota</taxon>
        <taxon>Myxococcia</taxon>
        <taxon>Myxococcales</taxon>
        <taxon>Cystobacterineae</taxon>
        <taxon>Archangiaceae</taxon>
        <taxon>Hyalangium</taxon>
    </lineage>
</organism>
<dbReference type="Proteomes" id="UP001291309">
    <property type="component" value="Unassembled WGS sequence"/>
</dbReference>
<dbReference type="InterPro" id="IPR005025">
    <property type="entry name" value="FMN_Rdtase-like_dom"/>
</dbReference>
<dbReference type="Gene3D" id="3.40.50.360">
    <property type="match status" value="1"/>
</dbReference>
<dbReference type="EMBL" id="JAXIVS010000005">
    <property type="protein sequence ID" value="MDY7228151.1"/>
    <property type="molecule type" value="Genomic_DNA"/>
</dbReference>
<proteinExistence type="predicted"/>
<feature type="domain" description="NADPH-dependent FMN reductase-like" evidence="1">
    <location>
        <begin position="15"/>
        <end position="160"/>
    </location>
</feature>
<gene>
    <name evidence="2" type="ORF">SYV04_17155</name>
</gene>
<dbReference type="EC" id="1.-.-.-" evidence="2"/>
<accession>A0ABU5H4H6</accession>